<dbReference type="Pfam" id="PF12146">
    <property type="entry name" value="Hydrolase_4"/>
    <property type="match status" value="1"/>
</dbReference>
<keyword evidence="7" id="KW-1185">Reference proteome</keyword>
<evidence type="ECO:0000313" key="6">
    <source>
        <dbReference type="EMBL" id="KAI3428285.1"/>
    </source>
</evidence>
<feature type="compositionally biased region" description="Low complexity" evidence="4">
    <location>
        <begin position="119"/>
        <end position="132"/>
    </location>
</feature>
<feature type="domain" description="Serine aminopeptidase S33" evidence="5">
    <location>
        <begin position="228"/>
        <end position="431"/>
    </location>
</feature>
<name>A0A9D4TLH1_CHLVU</name>
<dbReference type="GO" id="GO:0016020">
    <property type="term" value="C:membrane"/>
    <property type="evidence" value="ECO:0007669"/>
    <property type="project" value="TreeGrafter"/>
</dbReference>
<dbReference type="InterPro" id="IPR022742">
    <property type="entry name" value="Hydrolase_4"/>
</dbReference>
<accession>A0A9D4TLH1</accession>
<dbReference type="InterPro" id="IPR029058">
    <property type="entry name" value="AB_hydrolase_fold"/>
</dbReference>
<feature type="compositionally biased region" description="Low complexity" evidence="4">
    <location>
        <begin position="1"/>
        <end position="23"/>
    </location>
</feature>
<evidence type="ECO:0000313" key="7">
    <source>
        <dbReference type="Proteomes" id="UP001055712"/>
    </source>
</evidence>
<comment type="caution">
    <text evidence="6">The sequence shown here is derived from an EMBL/GenBank/DDBJ whole genome shotgun (WGS) entry which is preliminary data.</text>
</comment>
<dbReference type="Gene3D" id="3.40.50.1820">
    <property type="entry name" value="alpha/beta hydrolase"/>
    <property type="match status" value="1"/>
</dbReference>
<proteinExistence type="inferred from homology"/>
<sequence length="831" mass="88157">MLGNTRLAARPLPSAASLVQRPPAYRPRRQRAAFPCASAAPRIEPASNTQTDTSSSPATEASAEAASVDADAAAASSPSPFLAAVASRTGTGTTNINNSPSAPTTAASPAAPATPPAAAPAVAPSADRAAPSGRPQKMRLRAILDIEAGPPRITPLLLDAETPIDHTTVGTVLPEGTGDRSHLPLMLYLPGIDGSGLAASRQFPSLLQKFDMRTLVTPIQDRTAFPELVKIVADYLRQHVPAYSPTRPVYVLGESFGGLLALAVAAEVPALVDRLVLVNPATSFSSSLWPLIGPLLPQVPRELYRALPLALAPVLGNPINLLLAGIDSTPGASVRQQAASLVDTAVNLLQQLPALAEILPAETLAWKLELLREGGLAVEGLLPRIQQRCFLLVGDQDRLIPSGEEGPRLQRALPRAQLRVEKGRSHALLQEGGVDLSAILEAEGFYTPVRRMSAPISKRSAAGFGVAAPIELPTPGEIDRYAERTTAIGRRLSSPVFMSTGADGRRCLGLGQVPSGRPLLLVGNHQTLALDLGVITEQFLREQGVLPRGLAHPVIFAQAMEGTEGSGEAGSAAASSSSSSGSSSSSNGLPSWDPIATFGAALQGMQGSSSSSRRSDTGGGSNTFRDFMTTFGAVPVSGFNMHRLLAAGETVLLFPGGVREAYKGRGEDYQLFWPERSEFIRMAARFGATIVPFAAVGVDDSLEILADSRQLEAMPIVGDMLRRRGGGLPQARQGVSAAAAEAESFVAPLAVPKLPPNRLYFLFQQPIQTSPEDVKDRERCDELYRQTKQSVQEGLSWLQQQRQRDPYKDFLPRQLYEAAYRGRQAPTFPLH</sequence>
<keyword evidence="3" id="KW-0012">Acyltransferase</keyword>
<organism evidence="6 7">
    <name type="scientific">Chlorella vulgaris</name>
    <name type="common">Green alga</name>
    <dbReference type="NCBI Taxonomy" id="3077"/>
    <lineage>
        <taxon>Eukaryota</taxon>
        <taxon>Viridiplantae</taxon>
        <taxon>Chlorophyta</taxon>
        <taxon>core chlorophytes</taxon>
        <taxon>Trebouxiophyceae</taxon>
        <taxon>Chlorellales</taxon>
        <taxon>Chlorellaceae</taxon>
        <taxon>Chlorella clade</taxon>
        <taxon>Chlorella</taxon>
    </lineage>
</organism>
<dbReference type="EMBL" id="SIDB01000009">
    <property type="protein sequence ID" value="KAI3428285.1"/>
    <property type="molecule type" value="Genomic_DNA"/>
</dbReference>
<dbReference type="OrthoDB" id="44277at2759"/>
<dbReference type="Proteomes" id="UP001055712">
    <property type="component" value="Unassembled WGS sequence"/>
</dbReference>
<feature type="compositionally biased region" description="Low complexity" evidence="4">
    <location>
        <begin position="51"/>
        <end position="73"/>
    </location>
</feature>
<dbReference type="InterPro" id="IPR007130">
    <property type="entry name" value="DAGAT"/>
</dbReference>
<evidence type="ECO:0000256" key="1">
    <source>
        <dbReference type="ARBA" id="ARBA00005420"/>
    </source>
</evidence>
<feature type="region of interest" description="Disordered" evidence="4">
    <location>
        <begin position="1"/>
        <end position="73"/>
    </location>
</feature>
<feature type="region of interest" description="Disordered" evidence="4">
    <location>
        <begin position="565"/>
        <end position="588"/>
    </location>
</feature>
<dbReference type="PANTHER" id="PTHR22753:SF14">
    <property type="entry name" value="MONOACYLGLYCEROL_DIACYLGLYCEROL O-ACYLTRANSFERASE"/>
    <property type="match status" value="1"/>
</dbReference>
<dbReference type="Pfam" id="PF03982">
    <property type="entry name" value="DAGAT"/>
    <property type="match status" value="1"/>
</dbReference>
<evidence type="ECO:0000256" key="3">
    <source>
        <dbReference type="ARBA" id="ARBA00023315"/>
    </source>
</evidence>
<dbReference type="PANTHER" id="PTHR22753">
    <property type="entry name" value="TRANSMEMBRANE PROTEIN 68"/>
    <property type="match status" value="1"/>
</dbReference>
<reference evidence="6" key="2">
    <citation type="submission" date="2020-11" db="EMBL/GenBank/DDBJ databases">
        <authorList>
            <person name="Cecchin M."/>
            <person name="Marcolungo L."/>
            <person name="Rossato M."/>
            <person name="Girolomoni L."/>
            <person name="Cosentino E."/>
            <person name="Cuine S."/>
            <person name="Li-Beisson Y."/>
            <person name="Delledonne M."/>
            <person name="Ballottari M."/>
        </authorList>
    </citation>
    <scope>NUCLEOTIDE SEQUENCE</scope>
    <source>
        <strain evidence="6">211/11P</strain>
        <tissue evidence="6">Whole cell</tissue>
    </source>
</reference>
<protein>
    <recommendedName>
        <fullName evidence="5">Serine aminopeptidase S33 domain-containing protein</fullName>
    </recommendedName>
</protein>
<dbReference type="AlphaFoldDB" id="A0A9D4TLH1"/>
<gene>
    <name evidence="6" type="ORF">D9Q98_006664</name>
</gene>
<comment type="similarity">
    <text evidence="1">Belongs to the diacylglycerol acyltransferase family.</text>
</comment>
<dbReference type="SUPFAM" id="SSF53474">
    <property type="entry name" value="alpha/beta-Hydrolases"/>
    <property type="match status" value="1"/>
</dbReference>
<feature type="compositionally biased region" description="Low complexity" evidence="4">
    <location>
        <begin position="99"/>
        <end position="111"/>
    </location>
</feature>
<keyword evidence="2" id="KW-0808">Transferase</keyword>
<evidence type="ECO:0000259" key="5">
    <source>
        <dbReference type="Pfam" id="PF12146"/>
    </source>
</evidence>
<evidence type="ECO:0000256" key="4">
    <source>
        <dbReference type="SAM" id="MobiDB-lite"/>
    </source>
</evidence>
<reference evidence="6" key="1">
    <citation type="journal article" date="2019" name="Plant J.">
        <title>Chlorella vulgaris genome assembly and annotation reveals the molecular basis for metabolic acclimation to high light conditions.</title>
        <authorList>
            <person name="Cecchin M."/>
            <person name="Marcolungo L."/>
            <person name="Rossato M."/>
            <person name="Girolomoni L."/>
            <person name="Cosentino E."/>
            <person name="Cuine S."/>
            <person name="Li-Beisson Y."/>
            <person name="Delledonne M."/>
            <person name="Ballottari M."/>
        </authorList>
    </citation>
    <scope>NUCLEOTIDE SEQUENCE</scope>
    <source>
        <strain evidence="6">211/11P</strain>
    </source>
</reference>
<feature type="compositionally biased region" description="Low complexity" evidence="4">
    <location>
        <begin position="569"/>
        <end position="586"/>
    </location>
</feature>
<feature type="region of interest" description="Disordered" evidence="4">
    <location>
        <begin position="92"/>
        <end position="135"/>
    </location>
</feature>
<evidence type="ECO:0000256" key="2">
    <source>
        <dbReference type="ARBA" id="ARBA00022679"/>
    </source>
</evidence>
<dbReference type="GO" id="GO:0004144">
    <property type="term" value="F:diacylglycerol O-acyltransferase activity"/>
    <property type="evidence" value="ECO:0007669"/>
    <property type="project" value="UniProtKB-ARBA"/>
</dbReference>